<dbReference type="Proteomes" id="UP000186817">
    <property type="component" value="Unassembled WGS sequence"/>
</dbReference>
<evidence type="ECO:0000313" key="2">
    <source>
        <dbReference type="EMBL" id="OLP95731.1"/>
    </source>
</evidence>
<gene>
    <name evidence="2" type="primary">L96</name>
    <name evidence="2" type="ORF">AK812_SmicGene22127</name>
</gene>
<dbReference type="Gene3D" id="3.90.70.80">
    <property type="match status" value="1"/>
</dbReference>
<dbReference type="InterPro" id="IPR003323">
    <property type="entry name" value="OTU_dom"/>
</dbReference>
<feature type="region of interest" description="Disordered" evidence="1">
    <location>
        <begin position="496"/>
        <end position="529"/>
    </location>
</feature>
<reference evidence="2 3" key="1">
    <citation type="submission" date="2016-02" db="EMBL/GenBank/DDBJ databases">
        <title>Genome analysis of coral dinoflagellate symbionts highlights evolutionary adaptations to a symbiotic lifestyle.</title>
        <authorList>
            <person name="Aranda M."/>
            <person name="Li Y."/>
            <person name="Liew Y.J."/>
            <person name="Baumgarten S."/>
            <person name="Simakov O."/>
            <person name="Wilson M."/>
            <person name="Piel J."/>
            <person name="Ashoor H."/>
            <person name="Bougouffa S."/>
            <person name="Bajic V.B."/>
            <person name="Ryu T."/>
            <person name="Ravasi T."/>
            <person name="Bayer T."/>
            <person name="Micklem G."/>
            <person name="Kim H."/>
            <person name="Bhak J."/>
            <person name="Lajeunesse T.C."/>
            <person name="Voolstra C.R."/>
        </authorList>
    </citation>
    <scope>NUCLEOTIDE SEQUENCE [LARGE SCALE GENOMIC DNA]</scope>
    <source>
        <strain evidence="2 3">CCMP2467</strain>
    </source>
</reference>
<dbReference type="PROSITE" id="PS50802">
    <property type="entry name" value="OTU"/>
    <property type="match status" value="1"/>
</dbReference>
<dbReference type="EMBL" id="LSRX01000493">
    <property type="protein sequence ID" value="OLP95731.1"/>
    <property type="molecule type" value="Genomic_DNA"/>
</dbReference>
<name>A0A1Q9DKP5_SYMMI</name>
<organism evidence="2 3">
    <name type="scientific">Symbiodinium microadriaticum</name>
    <name type="common">Dinoflagellate</name>
    <name type="synonym">Zooxanthella microadriatica</name>
    <dbReference type="NCBI Taxonomy" id="2951"/>
    <lineage>
        <taxon>Eukaryota</taxon>
        <taxon>Sar</taxon>
        <taxon>Alveolata</taxon>
        <taxon>Dinophyceae</taxon>
        <taxon>Suessiales</taxon>
        <taxon>Symbiodiniaceae</taxon>
        <taxon>Symbiodinium</taxon>
    </lineage>
</organism>
<dbReference type="GO" id="GO:0004843">
    <property type="term" value="F:cysteine-type deubiquitinase activity"/>
    <property type="evidence" value="ECO:0007669"/>
    <property type="project" value="TreeGrafter"/>
</dbReference>
<dbReference type="InterPro" id="IPR050704">
    <property type="entry name" value="Peptidase_C85-like"/>
</dbReference>
<evidence type="ECO:0000256" key="1">
    <source>
        <dbReference type="SAM" id="MobiDB-lite"/>
    </source>
</evidence>
<protein>
    <submittedName>
        <fullName evidence="2">Putative ubiquitin thioesterase L96</fullName>
    </submittedName>
</protein>
<sequence>MARQEVGTGATTFQIQLTCVWVCTFGADATLAPAVGFVKATAPKTRRHDDTIVIRCVVWQGFTDEKEFKQFLRRPGQMARAWFSKVAPLHIQEFIDSWGWQSYGEAQARGLMRLTKEAAAVALRSSGCWALGAALFFTPLDWAAVDASEAPSLLWVDRQDGENAKAYLERVRKEADVYGLHCGGDRLAVRLGPLDARIMPQRGTWHLRGARFACLPEDIESVLTAVGFTEVTIEAKLLRRGLPVWEFRAVRADFRDFIPIELEPGEDLVAEGEGEIVLEASRVARRRKQGVAAPKRKSRFDKLRAAPAAPAAPLEDMVVDTDEVAAMLMGATAGSTLQSSSNCVTLPSGAKAHSNPGGGDCLFYCLADVLSGVQNKTRGHRQVRAGVVAWMAKHVELLEQHWDHLGPDGQYMNGSFQDYLKAVRRSGAWAGWLELYAAGVAEDLNILILSPSGVVRFPARNEVGHFAVLKFELGHYEVVSIDQKTIAELWLSASDAKPSGGRGGGRSKASSLHLSQFDEQSGESRAPSSLHLSAMASVTKVTTASRAVAEGGATPGFDLDDLEPPPAAPVGAVQRFSKYKVADGYRWPCELCPFVALRPDCGSMCKIRYLHCTNHHQGAGLPGRRHMKMDLFRELADDEPVDWKCPLCFLTTGHCFCNASIAAQASLSLIKTLPVGHPPSIIAAASA</sequence>
<keyword evidence="3" id="KW-1185">Reference proteome</keyword>
<dbReference type="GO" id="GO:0016579">
    <property type="term" value="P:protein deubiquitination"/>
    <property type="evidence" value="ECO:0007669"/>
    <property type="project" value="TreeGrafter"/>
</dbReference>
<comment type="caution">
    <text evidence="2">The sequence shown here is derived from an EMBL/GenBank/DDBJ whole genome shotgun (WGS) entry which is preliminary data.</text>
</comment>
<dbReference type="PANTHER" id="PTHR12419">
    <property type="entry name" value="OTU DOMAIN CONTAINING PROTEIN"/>
    <property type="match status" value="1"/>
</dbReference>
<dbReference type="InterPro" id="IPR038765">
    <property type="entry name" value="Papain-like_cys_pep_sf"/>
</dbReference>
<dbReference type="SUPFAM" id="SSF54001">
    <property type="entry name" value="Cysteine proteinases"/>
    <property type="match status" value="1"/>
</dbReference>
<evidence type="ECO:0000313" key="3">
    <source>
        <dbReference type="Proteomes" id="UP000186817"/>
    </source>
</evidence>
<proteinExistence type="predicted"/>
<dbReference type="CDD" id="cd22744">
    <property type="entry name" value="OTU"/>
    <property type="match status" value="1"/>
</dbReference>
<accession>A0A1Q9DKP5</accession>
<dbReference type="OrthoDB" id="413284at2759"/>
<dbReference type="AlphaFoldDB" id="A0A1Q9DKP5"/>
<dbReference type="Pfam" id="PF02338">
    <property type="entry name" value="OTU"/>
    <property type="match status" value="1"/>
</dbReference>